<organism evidence="2 3">
    <name type="scientific">Acetobacter vaccinii</name>
    <dbReference type="NCBI Taxonomy" id="2592655"/>
    <lineage>
        <taxon>Bacteria</taxon>
        <taxon>Pseudomonadati</taxon>
        <taxon>Pseudomonadota</taxon>
        <taxon>Alphaproteobacteria</taxon>
        <taxon>Acetobacterales</taxon>
        <taxon>Acetobacteraceae</taxon>
        <taxon>Acetobacter</taxon>
    </lineage>
</organism>
<name>A0A5C1YMK3_9PROT</name>
<sequence length="76" mass="8325">MSAHLKKRTLMLAGHDTSVALEPEFWATLAEMALQQALPLPQLVTQIDAARGPEQSLASTLRVHALRWARQAPPAD</sequence>
<accession>A0A5C1YMK3</accession>
<dbReference type="InterPro" id="IPR038268">
    <property type="entry name" value="RHH_sf"/>
</dbReference>
<protein>
    <submittedName>
        <fullName evidence="2">Ribbon-helix-helix domain-containing protein</fullName>
    </submittedName>
</protein>
<gene>
    <name evidence="2" type="ORF">FLP30_07115</name>
</gene>
<proteinExistence type="predicted"/>
<dbReference type="EMBL" id="CP043506">
    <property type="protein sequence ID" value="QEO17516.1"/>
    <property type="molecule type" value="Genomic_DNA"/>
</dbReference>
<feature type="domain" description="Ribbon-helix-helix" evidence="1">
    <location>
        <begin position="6"/>
        <end position="68"/>
    </location>
</feature>
<keyword evidence="3" id="KW-1185">Reference proteome</keyword>
<evidence type="ECO:0000259" key="1">
    <source>
        <dbReference type="Pfam" id="PF13467"/>
    </source>
</evidence>
<dbReference type="AlphaFoldDB" id="A0A5C1YMK3"/>
<reference evidence="2 3" key="1">
    <citation type="submission" date="2019-09" db="EMBL/GenBank/DDBJ databases">
        <title>Genome sequencing of strain KACC 21233.</title>
        <authorList>
            <person name="Heo J."/>
            <person name="Kim S.-J."/>
            <person name="Kim J.-S."/>
            <person name="Hong S.-B."/>
            <person name="Kwon S.-W."/>
        </authorList>
    </citation>
    <scope>NUCLEOTIDE SEQUENCE [LARGE SCALE GENOMIC DNA]</scope>
    <source>
        <strain evidence="2 3">KACC 21233</strain>
    </source>
</reference>
<dbReference type="Gene3D" id="1.10.3990.20">
    <property type="entry name" value="protein bp1543"/>
    <property type="match status" value="1"/>
</dbReference>
<dbReference type="Pfam" id="PF13467">
    <property type="entry name" value="RHH_4"/>
    <property type="match status" value="1"/>
</dbReference>
<dbReference type="KEGG" id="acek:FLP30_07115"/>
<dbReference type="RefSeq" id="WP_149279193.1">
    <property type="nucleotide sequence ID" value="NZ_CP043506.1"/>
</dbReference>
<evidence type="ECO:0000313" key="2">
    <source>
        <dbReference type="EMBL" id="QEO17516.1"/>
    </source>
</evidence>
<dbReference type="OrthoDB" id="7477016at2"/>
<dbReference type="InterPro" id="IPR027373">
    <property type="entry name" value="RHH_dom"/>
</dbReference>
<evidence type="ECO:0000313" key="3">
    <source>
        <dbReference type="Proteomes" id="UP000324536"/>
    </source>
</evidence>
<dbReference type="Proteomes" id="UP000324536">
    <property type="component" value="Chromosome"/>
</dbReference>